<dbReference type="Gene3D" id="3.40.50.970">
    <property type="match status" value="2"/>
</dbReference>
<dbReference type="Pfam" id="PF02776">
    <property type="entry name" value="TPP_enzyme_N"/>
    <property type="match status" value="1"/>
</dbReference>
<dbReference type="InterPro" id="IPR029035">
    <property type="entry name" value="DHS-like_NAD/FAD-binding_dom"/>
</dbReference>
<evidence type="ECO:0000313" key="9">
    <source>
        <dbReference type="Proteomes" id="UP000373149"/>
    </source>
</evidence>
<dbReference type="Gene3D" id="3.40.50.1220">
    <property type="entry name" value="TPP-binding domain"/>
    <property type="match status" value="1"/>
</dbReference>
<dbReference type="SUPFAM" id="SSF52467">
    <property type="entry name" value="DHS-like NAD/FAD-binding domain"/>
    <property type="match status" value="1"/>
</dbReference>
<sequence length="554" mass="59471">MTNQPDQPHQPELTNQPDQPDLSTVRSVTYDLLRTLKLTTVFGNPGSTEQPFLQDFPKDFTYVLALQEASVIAMADTFAQVTRRPALINVHSSAGLGNALGNLVAAYHGNTPLIITSGQQHRELVIGEPYLGNREATTLPKPWVKWSYEPARAEDVPEAFLRAYAEALQPPAGPVHLSIPMDDWKRPLSGFARVRTVSARVAPDTERLRDFADRISASRRPALVFGPEVDRGGGWDAAVALAEKLRASVYGAPLLDRASFPEDHALFGGPLGMSVRTISDRLAGHDLVVVIGAEVFRYYPYVPGDYLPDGVELLQITGDPGVAAAARVGDSLLGDPTTAIELLLDLVAEGSTRTSPEPMARPRELPQAPGSPLTPPEVYAALSRVRPPDAVIVNESTSTMAQQIEWLPTNRSGSFFATASGGIGWGTPAAVGVALGDRDRGVERPVVGLIGDGSFQYSVQAIWTAAQHNLPVVYVVMRNHEYSILKSFAVLEETPGVPGLDLPGIDIASVARGFGCRAVDVETAQDLEREFTAALSAGTTTVIVVPTQPQKAML</sequence>
<dbReference type="Pfam" id="PF02775">
    <property type="entry name" value="TPP_enzyme_C"/>
    <property type="match status" value="1"/>
</dbReference>
<comment type="similarity">
    <text evidence="1 3">Belongs to the TPP enzyme family.</text>
</comment>
<dbReference type="PANTHER" id="PTHR18968">
    <property type="entry name" value="THIAMINE PYROPHOSPHATE ENZYMES"/>
    <property type="match status" value="1"/>
</dbReference>
<dbReference type="GO" id="GO:0030976">
    <property type="term" value="F:thiamine pyrophosphate binding"/>
    <property type="evidence" value="ECO:0007669"/>
    <property type="project" value="InterPro"/>
</dbReference>
<dbReference type="InterPro" id="IPR045229">
    <property type="entry name" value="TPP_enz"/>
</dbReference>
<keyword evidence="9" id="KW-1185">Reference proteome</keyword>
<evidence type="ECO:0000256" key="2">
    <source>
        <dbReference type="ARBA" id="ARBA00023052"/>
    </source>
</evidence>
<dbReference type="PANTHER" id="PTHR18968:SF133">
    <property type="entry name" value="BENZOYLFORMATE DECARBOXYLASE"/>
    <property type="match status" value="1"/>
</dbReference>
<feature type="domain" description="Thiamine pyrophosphate enzyme central" evidence="5">
    <location>
        <begin position="209"/>
        <end position="341"/>
    </location>
</feature>
<keyword evidence="2 3" id="KW-0786">Thiamine pyrophosphate</keyword>
<feature type="region of interest" description="Disordered" evidence="4">
    <location>
        <begin position="1"/>
        <end position="22"/>
    </location>
</feature>
<dbReference type="GO" id="GO:0000287">
    <property type="term" value="F:magnesium ion binding"/>
    <property type="evidence" value="ECO:0007669"/>
    <property type="project" value="InterPro"/>
</dbReference>
<dbReference type="Proteomes" id="UP000373149">
    <property type="component" value="Unassembled WGS sequence"/>
</dbReference>
<organism evidence="8 9">
    <name type="scientific">Streptomyces acidicola</name>
    <dbReference type="NCBI Taxonomy" id="2596892"/>
    <lineage>
        <taxon>Bacteria</taxon>
        <taxon>Bacillati</taxon>
        <taxon>Actinomycetota</taxon>
        <taxon>Actinomycetes</taxon>
        <taxon>Kitasatosporales</taxon>
        <taxon>Streptomycetaceae</taxon>
        <taxon>Streptomyces</taxon>
    </lineage>
</organism>
<protein>
    <submittedName>
        <fullName evidence="8">Benzoylformate decarboxylase</fullName>
        <ecNumber evidence="8">4.1.1.7</ecNumber>
    </submittedName>
</protein>
<evidence type="ECO:0000259" key="7">
    <source>
        <dbReference type="Pfam" id="PF02776"/>
    </source>
</evidence>
<dbReference type="SUPFAM" id="SSF52518">
    <property type="entry name" value="Thiamin diphosphate-binding fold (THDP-binding)"/>
    <property type="match status" value="2"/>
</dbReference>
<dbReference type="InterPro" id="IPR012001">
    <property type="entry name" value="Thiamin_PyroP_enz_TPP-bd_dom"/>
</dbReference>
<dbReference type="Pfam" id="PF00205">
    <property type="entry name" value="TPP_enzyme_M"/>
    <property type="match status" value="1"/>
</dbReference>
<gene>
    <name evidence="8" type="ORF">FPZ41_18745</name>
</gene>
<dbReference type="NCBIfam" id="NF005485">
    <property type="entry name" value="PRK07092.1"/>
    <property type="match status" value="1"/>
</dbReference>
<name>A0A5N8WSW7_9ACTN</name>
<dbReference type="EMBL" id="VMNX01000064">
    <property type="protein sequence ID" value="MPY50500.1"/>
    <property type="molecule type" value="Genomic_DNA"/>
</dbReference>
<feature type="domain" description="Thiamine pyrophosphate enzyme TPP-binding" evidence="6">
    <location>
        <begin position="401"/>
        <end position="545"/>
    </location>
</feature>
<dbReference type="GO" id="GO:0050695">
    <property type="term" value="F:benzoylformate decarboxylase activity"/>
    <property type="evidence" value="ECO:0007669"/>
    <property type="project" value="UniProtKB-EC"/>
</dbReference>
<feature type="domain" description="Thiamine pyrophosphate enzyme N-terminal TPP-binding" evidence="7">
    <location>
        <begin position="24"/>
        <end position="124"/>
    </location>
</feature>
<evidence type="ECO:0000259" key="6">
    <source>
        <dbReference type="Pfam" id="PF02775"/>
    </source>
</evidence>
<dbReference type="GO" id="GO:0050660">
    <property type="term" value="F:flavin adenine dinucleotide binding"/>
    <property type="evidence" value="ECO:0007669"/>
    <property type="project" value="TreeGrafter"/>
</dbReference>
<dbReference type="InterPro" id="IPR012000">
    <property type="entry name" value="Thiamin_PyroP_enz_cen_dom"/>
</dbReference>
<proteinExistence type="inferred from homology"/>
<comment type="caution">
    <text evidence="8">The sequence shown here is derived from an EMBL/GenBank/DDBJ whole genome shotgun (WGS) entry which is preliminary data.</text>
</comment>
<reference evidence="8 9" key="1">
    <citation type="submission" date="2019-09" db="EMBL/GenBank/DDBJ databases">
        <authorList>
            <person name="Duangmal K."/>
            <person name="Teo W.F.A."/>
            <person name="Lipun K."/>
        </authorList>
    </citation>
    <scope>NUCLEOTIDE SEQUENCE [LARGE SCALE GENOMIC DNA]</scope>
    <source>
        <strain evidence="8 9">K1PN6</strain>
    </source>
</reference>
<dbReference type="CDD" id="cd07035">
    <property type="entry name" value="TPP_PYR_POX_like"/>
    <property type="match status" value="1"/>
</dbReference>
<evidence type="ECO:0000259" key="5">
    <source>
        <dbReference type="Pfam" id="PF00205"/>
    </source>
</evidence>
<evidence type="ECO:0000256" key="4">
    <source>
        <dbReference type="SAM" id="MobiDB-lite"/>
    </source>
</evidence>
<dbReference type="AlphaFoldDB" id="A0A5N8WSW7"/>
<evidence type="ECO:0000256" key="3">
    <source>
        <dbReference type="RuleBase" id="RU362132"/>
    </source>
</evidence>
<dbReference type="InterPro" id="IPR011766">
    <property type="entry name" value="TPP_enzyme_TPP-bd"/>
</dbReference>
<accession>A0A5N8WSW7</accession>
<dbReference type="RefSeq" id="WP_152864080.1">
    <property type="nucleotide sequence ID" value="NZ_VMNX01000064.1"/>
</dbReference>
<dbReference type="CDD" id="cd02002">
    <property type="entry name" value="TPP_BFDC"/>
    <property type="match status" value="1"/>
</dbReference>
<keyword evidence="8" id="KW-0456">Lyase</keyword>
<dbReference type="GO" id="GO:0003984">
    <property type="term" value="F:acetolactate synthase activity"/>
    <property type="evidence" value="ECO:0007669"/>
    <property type="project" value="TreeGrafter"/>
</dbReference>
<evidence type="ECO:0000313" key="8">
    <source>
        <dbReference type="EMBL" id="MPY50500.1"/>
    </source>
</evidence>
<dbReference type="InterPro" id="IPR029061">
    <property type="entry name" value="THDP-binding"/>
</dbReference>
<evidence type="ECO:0000256" key="1">
    <source>
        <dbReference type="ARBA" id="ARBA00007812"/>
    </source>
</evidence>
<feature type="region of interest" description="Disordered" evidence="4">
    <location>
        <begin position="352"/>
        <end position="372"/>
    </location>
</feature>
<dbReference type="EC" id="4.1.1.7" evidence="8"/>